<dbReference type="AlphaFoldDB" id="A0A482WPQ9"/>
<evidence type="ECO:0000313" key="1">
    <source>
        <dbReference type="EMBL" id="RZF35524.1"/>
    </source>
</evidence>
<dbReference type="EMBL" id="QKKF02028090">
    <property type="protein sequence ID" value="RZF35524.1"/>
    <property type="molecule type" value="Genomic_DNA"/>
</dbReference>
<dbReference type="OrthoDB" id="630188at2759"/>
<proteinExistence type="predicted"/>
<dbReference type="InParanoid" id="A0A482WPQ9"/>
<reference evidence="1 2" key="1">
    <citation type="journal article" date="2017" name="Gigascience">
        <title>Genome sequence of the small brown planthopper, Laodelphax striatellus.</title>
        <authorList>
            <person name="Zhu J."/>
            <person name="Jiang F."/>
            <person name="Wang X."/>
            <person name="Yang P."/>
            <person name="Bao Y."/>
            <person name="Zhao W."/>
            <person name="Wang W."/>
            <person name="Lu H."/>
            <person name="Wang Q."/>
            <person name="Cui N."/>
            <person name="Li J."/>
            <person name="Chen X."/>
            <person name="Luo L."/>
            <person name="Yu J."/>
            <person name="Kang L."/>
            <person name="Cui F."/>
        </authorList>
    </citation>
    <scope>NUCLEOTIDE SEQUENCE [LARGE SCALE GENOMIC DNA]</scope>
    <source>
        <strain evidence="1">Lst14</strain>
    </source>
</reference>
<keyword evidence="2" id="KW-1185">Reference proteome</keyword>
<dbReference type="Proteomes" id="UP000291343">
    <property type="component" value="Unassembled WGS sequence"/>
</dbReference>
<sequence>MKILVDSVTTTDLGNDWKVIREEEVAETFIVGQAPFEVQSEQVAHCNDEFQVITQDDTTENKSNVIVDLAQFEVQPEQVTHRFAEFQVTTQDDNTENNSKIKSMHFLALEL</sequence>
<evidence type="ECO:0000313" key="2">
    <source>
        <dbReference type="Proteomes" id="UP000291343"/>
    </source>
</evidence>
<name>A0A482WPQ9_LAOST</name>
<comment type="caution">
    <text evidence="1">The sequence shown here is derived from an EMBL/GenBank/DDBJ whole genome shotgun (WGS) entry which is preliminary data.</text>
</comment>
<protein>
    <submittedName>
        <fullName evidence="1">Uncharacterized protein</fullName>
    </submittedName>
</protein>
<gene>
    <name evidence="1" type="ORF">LSTR_LSTR010215</name>
</gene>
<organism evidence="1 2">
    <name type="scientific">Laodelphax striatellus</name>
    <name type="common">Small brown planthopper</name>
    <name type="synonym">Delphax striatella</name>
    <dbReference type="NCBI Taxonomy" id="195883"/>
    <lineage>
        <taxon>Eukaryota</taxon>
        <taxon>Metazoa</taxon>
        <taxon>Ecdysozoa</taxon>
        <taxon>Arthropoda</taxon>
        <taxon>Hexapoda</taxon>
        <taxon>Insecta</taxon>
        <taxon>Pterygota</taxon>
        <taxon>Neoptera</taxon>
        <taxon>Paraneoptera</taxon>
        <taxon>Hemiptera</taxon>
        <taxon>Auchenorrhyncha</taxon>
        <taxon>Fulgoroidea</taxon>
        <taxon>Delphacidae</taxon>
        <taxon>Criomorphinae</taxon>
        <taxon>Laodelphax</taxon>
    </lineage>
</organism>
<accession>A0A482WPQ9</accession>